<dbReference type="Proteomes" id="UP000609064">
    <property type="component" value="Unassembled WGS sequence"/>
</dbReference>
<dbReference type="Pfam" id="PF13304">
    <property type="entry name" value="AAA_21"/>
    <property type="match status" value="1"/>
</dbReference>
<feature type="coiled-coil region" evidence="1">
    <location>
        <begin position="67"/>
        <end position="94"/>
    </location>
</feature>
<dbReference type="PANTHER" id="PTHR43581">
    <property type="entry name" value="ATP/GTP PHOSPHATASE"/>
    <property type="match status" value="1"/>
</dbReference>
<evidence type="ECO:0000313" key="4">
    <source>
        <dbReference type="Proteomes" id="UP000609064"/>
    </source>
</evidence>
<dbReference type="InterPro" id="IPR003959">
    <property type="entry name" value="ATPase_AAA_core"/>
</dbReference>
<dbReference type="PANTHER" id="PTHR43581:SF4">
    <property type="entry name" value="ATP_GTP PHOSPHATASE"/>
    <property type="match status" value="1"/>
</dbReference>
<dbReference type="EMBL" id="BMKK01000009">
    <property type="protein sequence ID" value="GGD71505.1"/>
    <property type="molecule type" value="Genomic_DNA"/>
</dbReference>
<protein>
    <recommendedName>
        <fullName evidence="2">AAA+ ATPase domain-containing protein</fullName>
    </recommendedName>
</protein>
<sequence length="412" mass="47644">MITPAEFPYITSIHVNDCYTYQNFDIDLVKHQPFSHLILTGKNGSGKSTILKNLDLHITSLFHNNENIELNDSINKLKKEIKRLENSNPTSNQSQANDLKNILKTFGRLLITFSIQDNVYFNNRKRFIYSYLSPIRNSKVNNVLSPTKQDEFERQLTQNKTSSEYFIKNFKQFLVNRKVNQAFAQLRNNKEEIEKTNTFFEGIESIFGEIFEDKNLKLIFVEDSYEFFIQLNDGRQLTFDILPDGFSAFLSILMDLFTRLDLIRKSVGNFTYDPCGIVLIDEPETHLHLSLQYQVLPILTKLFPNVQFIVATHSPAVISSIKNVTVFDLTSKEVMSDEAVGKSFSELMVSHFGLDNEFSNVADGIFDKFNAIIKEYRGNIPQRNAKLKELLNENEKYISPTMRFELEAKLSE</sequence>
<evidence type="ECO:0000256" key="1">
    <source>
        <dbReference type="SAM" id="Coils"/>
    </source>
</evidence>
<name>A0A917DU86_9BACT</name>
<accession>A0A917DU86</accession>
<dbReference type="SMART" id="SM00382">
    <property type="entry name" value="AAA"/>
    <property type="match status" value="1"/>
</dbReference>
<gene>
    <name evidence="3" type="ORF">GCM10011514_39520</name>
</gene>
<dbReference type="InterPro" id="IPR027417">
    <property type="entry name" value="P-loop_NTPase"/>
</dbReference>
<dbReference type="InterPro" id="IPR003593">
    <property type="entry name" value="AAA+_ATPase"/>
</dbReference>
<keyword evidence="4" id="KW-1185">Reference proteome</keyword>
<dbReference type="RefSeq" id="WP_188768659.1">
    <property type="nucleotide sequence ID" value="NZ_BMKK01000009.1"/>
</dbReference>
<organism evidence="3 4">
    <name type="scientific">Emticicia aquatilis</name>
    <dbReference type="NCBI Taxonomy" id="1537369"/>
    <lineage>
        <taxon>Bacteria</taxon>
        <taxon>Pseudomonadati</taxon>
        <taxon>Bacteroidota</taxon>
        <taxon>Cytophagia</taxon>
        <taxon>Cytophagales</taxon>
        <taxon>Leadbetterellaceae</taxon>
        <taxon>Emticicia</taxon>
    </lineage>
</organism>
<dbReference type="GO" id="GO:0005524">
    <property type="term" value="F:ATP binding"/>
    <property type="evidence" value="ECO:0007669"/>
    <property type="project" value="InterPro"/>
</dbReference>
<evidence type="ECO:0000313" key="3">
    <source>
        <dbReference type="EMBL" id="GGD71505.1"/>
    </source>
</evidence>
<keyword evidence="1" id="KW-0175">Coiled coil</keyword>
<dbReference type="GO" id="GO:0016887">
    <property type="term" value="F:ATP hydrolysis activity"/>
    <property type="evidence" value="ECO:0007669"/>
    <property type="project" value="InterPro"/>
</dbReference>
<evidence type="ECO:0000259" key="2">
    <source>
        <dbReference type="SMART" id="SM00382"/>
    </source>
</evidence>
<reference evidence="3" key="2">
    <citation type="submission" date="2020-09" db="EMBL/GenBank/DDBJ databases">
        <authorList>
            <person name="Sun Q."/>
            <person name="Zhou Y."/>
        </authorList>
    </citation>
    <scope>NUCLEOTIDE SEQUENCE</scope>
    <source>
        <strain evidence="3">CGMCC 1.15958</strain>
    </source>
</reference>
<dbReference type="Gene3D" id="3.40.50.300">
    <property type="entry name" value="P-loop containing nucleotide triphosphate hydrolases"/>
    <property type="match status" value="1"/>
</dbReference>
<feature type="domain" description="AAA+ ATPase" evidence="2">
    <location>
        <begin position="33"/>
        <end position="331"/>
    </location>
</feature>
<reference evidence="3" key="1">
    <citation type="journal article" date="2014" name="Int. J. Syst. Evol. Microbiol.">
        <title>Complete genome sequence of Corynebacterium casei LMG S-19264T (=DSM 44701T), isolated from a smear-ripened cheese.</title>
        <authorList>
            <consortium name="US DOE Joint Genome Institute (JGI-PGF)"/>
            <person name="Walter F."/>
            <person name="Albersmeier A."/>
            <person name="Kalinowski J."/>
            <person name="Ruckert C."/>
        </authorList>
    </citation>
    <scope>NUCLEOTIDE SEQUENCE</scope>
    <source>
        <strain evidence="3">CGMCC 1.15958</strain>
    </source>
</reference>
<proteinExistence type="predicted"/>
<dbReference type="InterPro" id="IPR051396">
    <property type="entry name" value="Bact_Antivir_Def_Nuclease"/>
</dbReference>
<dbReference type="AlphaFoldDB" id="A0A917DU86"/>
<comment type="caution">
    <text evidence="3">The sequence shown here is derived from an EMBL/GenBank/DDBJ whole genome shotgun (WGS) entry which is preliminary data.</text>
</comment>
<dbReference type="SUPFAM" id="SSF52540">
    <property type="entry name" value="P-loop containing nucleoside triphosphate hydrolases"/>
    <property type="match status" value="1"/>
</dbReference>